<evidence type="ECO:0000313" key="10">
    <source>
        <dbReference type="EMBL" id="MFN0256846.1"/>
    </source>
</evidence>
<evidence type="ECO:0000256" key="1">
    <source>
        <dbReference type="ARBA" id="ARBA00001933"/>
    </source>
</evidence>
<proteinExistence type="inferred from homology"/>
<comment type="cofactor">
    <cofactor evidence="1">
        <name>pyridoxal 5'-phosphate</name>
        <dbReference type="ChEBI" id="CHEBI:597326"/>
    </cofactor>
</comment>
<dbReference type="CDD" id="cd00610">
    <property type="entry name" value="OAT_like"/>
    <property type="match status" value="1"/>
</dbReference>
<name>A0ABW9J8I7_9SPHI</name>
<dbReference type="SUPFAM" id="SSF53383">
    <property type="entry name" value="PLP-dependent transferases"/>
    <property type="match status" value="1"/>
</dbReference>
<dbReference type="InterPro" id="IPR049704">
    <property type="entry name" value="Aminotrans_3_PPA_site"/>
</dbReference>
<dbReference type="RefSeq" id="WP_138723949.1">
    <property type="nucleotide sequence ID" value="NZ_SSHJ02000008.1"/>
</dbReference>
<keyword evidence="5 10" id="KW-0808">Transferase</keyword>
<dbReference type="Proteomes" id="UP001517247">
    <property type="component" value="Unassembled WGS sequence"/>
</dbReference>
<evidence type="ECO:0000256" key="4">
    <source>
        <dbReference type="ARBA" id="ARBA00022576"/>
    </source>
</evidence>
<dbReference type="Gene3D" id="3.90.1150.10">
    <property type="entry name" value="Aspartate Aminotransferase, domain 1"/>
    <property type="match status" value="1"/>
</dbReference>
<dbReference type="InterPro" id="IPR015422">
    <property type="entry name" value="PyrdxlP-dep_Trfase_small"/>
</dbReference>
<accession>A0ABW9J8I7</accession>
<evidence type="ECO:0000256" key="6">
    <source>
        <dbReference type="ARBA" id="ARBA00022898"/>
    </source>
</evidence>
<dbReference type="EMBL" id="SSHJ02000008">
    <property type="protein sequence ID" value="MFN0256846.1"/>
    <property type="molecule type" value="Genomic_DNA"/>
</dbReference>
<dbReference type="EC" id="2.6.1.36" evidence="3"/>
<gene>
    <name evidence="10" type="primary">lat</name>
    <name evidence="10" type="ORF">E6A44_014755</name>
</gene>
<dbReference type="InterPro" id="IPR015421">
    <property type="entry name" value="PyrdxlP-dep_Trfase_major"/>
</dbReference>
<dbReference type="Pfam" id="PF00202">
    <property type="entry name" value="Aminotran_3"/>
    <property type="match status" value="1"/>
</dbReference>
<dbReference type="PIRSF" id="PIRSF000521">
    <property type="entry name" value="Transaminase_4ab_Lys_Orn"/>
    <property type="match status" value="1"/>
</dbReference>
<keyword evidence="6 9" id="KW-0663">Pyridoxal phosphate</keyword>
<dbReference type="PANTHER" id="PTHR43206:SF2">
    <property type="entry name" value="4-AMINOBUTYRATE AMINOTRANSFERASE GABT"/>
    <property type="match status" value="1"/>
</dbReference>
<evidence type="ECO:0000256" key="3">
    <source>
        <dbReference type="ARBA" id="ARBA00013071"/>
    </source>
</evidence>
<evidence type="ECO:0000256" key="2">
    <source>
        <dbReference type="ARBA" id="ARBA00008954"/>
    </source>
</evidence>
<dbReference type="InterPro" id="IPR015424">
    <property type="entry name" value="PyrdxlP-dep_Trfase"/>
</dbReference>
<dbReference type="InterPro" id="IPR017657">
    <property type="entry name" value="L-lysine_6-transaminase"/>
</dbReference>
<organism evidence="10 11">
    <name type="scientific">Pedobacter ureilyticus</name>
    <dbReference type="NCBI Taxonomy" id="1393051"/>
    <lineage>
        <taxon>Bacteria</taxon>
        <taxon>Pseudomonadati</taxon>
        <taxon>Bacteroidota</taxon>
        <taxon>Sphingobacteriia</taxon>
        <taxon>Sphingobacteriales</taxon>
        <taxon>Sphingobacteriaceae</taxon>
        <taxon>Pedobacter</taxon>
    </lineage>
</organism>
<dbReference type="PROSITE" id="PS00600">
    <property type="entry name" value="AA_TRANSFER_CLASS_3"/>
    <property type="match status" value="1"/>
</dbReference>
<dbReference type="InterPro" id="IPR005814">
    <property type="entry name" value="Aminotrans_3"/>
</dbReference>
<keyword evidence="4 10" id="KW-0032">Aminotransferase</keyword>
<reference evidence="10 11" key="1">
    <citation type="submission" date="2024-12" db="EMBL/GenBank/DDBJ databases">
        <authorList>
            <person name="Hu S."/>
        </authorList>
    </citation>
    <scope>NUCLEOTIDE SEQUENCE [LARGE SCALE GENOMIC DNA]</scope>
    <source>
        <strain evidence="10 11">THG-T11</strain>
    </source>
</reference>
<evidence type="ECO:0000256" key="5">
    <source>
        <dbReference type="ARBA" id="ARBA00022679"/>
    </source>
</evidence>
<dbReference type="NCBIfam" id="TIGR03251">
    <property type="entry name" value="LAT_fam"/>
    <property type="match status" value="1"/>
</dbReference>
<keyword evidence="11" id="KW-1185">Reference proteome</keyword>
<protein>
    <recommendedName>
        <fullName evidence="8">L-lysine-epsilon aminotransferase</fullName>
        <ecNumber evidence="3">2.6.1.36</ecNumber>
    </recommendedName>
    <alternativeName>
        <fullName evidence="7">Lysine 6-aminotransferase</fullName>
    </alternativeName>
</protein>
<evidence type="ECO:0000256" key="9">
    <source>
        <dbReference type="RuleBase" id="RU003560"/>
    </source>
</evidence>
<comment type="similarity">
    <text evidence="2 9">Belongs to the class-III pyridoxal-phosphate-dependent aminotransferase family.</text>
</comment>
<dbReference type="PANTHER" id="PTHR43206">
    <property type="entry name" value="AMINOTRANSFERASE"/>
    <property type="match status" value="1"/>
</dbReference>
<evidence type="ECO:0000256" key="8">
    <source>
        <dbReference type="ARBA" id="ARBA00050040"/>
    </source>
</evidence>
<evidence type="ECO:0000313" key="11">
    <source>
        <dbReference type="Proteomes" id="UP001517247"/>
    </source>
</evidence>
<sequence>MYQLSVAPDQVKQTLKKHILADGYDLTYDMEKSNGAYIYDSKYNRKLLDFFTCFASVPLGYNHPKMVNDEAFKHNLLLAALANPSNSDVYTQQYAEFVNTFSRVGIPNYLPHAFFVAGGALAIENALKVAMDWKVQKNFAKGYKEEKGFKVIHFEKAFHGRSGYTLSLTNTLPDKTKWFAKFDWPRVSTPQLKFPLSEANLKTAEETEAASLAQIKQAFADNKDDVCAIIIEPIQSEGGDNHIREEFLIQLRQLAHENEAFLIYDEVQTGVGLTGKFWCHQHFSEKARPDIVAFGKKMQVCGILVGNKVDEIPGNVFNVPSRINSTWGGNLVDMVRSTQILNIVEEDNLCENAANVGEYLKNQLHELATKYDQMSNVRGRGLLCSFDFPDKDMRNKFVEKGMAENVMFLGCGNQTIRFRPALCIEKQHIDEGIAVMHKILPRL</sequence>
<evidence type="ECO:0000256" key="7">
    <source>
        <dbReference type="ARBA" id="ARBA00030921"/>
    </source>
</evidence>
<comment type="caution">
    <text evidence="10">The sequence shown here is derived from an EMBL/GenBank/DDBJ whole genome shotgun (WGS) entry which is preliminary data.</text>
</comment>
<dbReference type="Gene3D" id="3.40.640.10">
    <property type="entry name" value="Type I PLP-dependent aspartate aminotransferase-like (Major domain)"/>
    <property type="match status" value="1"/>
</dbReference>
<dbReference type="GO" id="GO:0045484">
    <property type="term" value="F:L-lysine 6-transaminase activity"/>
    <property type="evidence" value="ECO:0007669"/>
    <property type="project" value="UniProtKB-EC"/>
</dbReference>